<gene>
    <name evidence="3" type="ORF">DAPPUDRAFT_308560</name>
</gene>
<feature type="chain" id="PRO_5003240914" description="SEFIR domain-containing protein" evidence="2">
    <location>
        <begin position="25"/>
        <end position="597"/>
    </location>
</feature>
<reference evidence="3 4" key="1">
    <citation type="journal article" date="2011" name="Science">
        <title>The ecoresponsive genome of Daphnia pulex.</title>
        <authorList>
            <person name="Colbourne J.K."/>
            <person name="Pfrender M.E."/>
            <person name="Gilbert D."/>
            <person name="Thomas W.K."/>
            <person name="Tucker A."/>
            <person name="Oakley T.H."/>
            <person name="Tokishita S."/>
            <person name="Aerts A."/>
            <person name="Arnold G.J."/>
            <person name="Basu M.K."/>
            <person name="Bauer D.J."/>
            <person name="Caceres C.E."/>
            <person name="Carmel L."/>
            <person name="Casola C."/>
            <person name="Choi J.H."/>
            <person name="Detter J.C."/>
            <person name="Dong Q."/>
            <person name="Dusheyko S."/>
            <person name="Eads B.D."/>
            <person name="Frohlich T."/>
            <person name="Geiler-Samerotte K.A."/>
            <person name="Gerlach D."/>
            <person name="Hatcher P."/>
            <person name="Jogdeo S."/>
            <person name="Krijgsveld J."/>
            <person name="Kriventseva E.V."/>
            <person name="Kultz D."/>
            <person name="Laforsch C."/>
            <person name="Lindquist E."/>
            <person name="Lopez J."/>
            <person name="Manak J.R."/>
            <person name="Muller J."/>
            <person name="Pangilinan J."/>
            <person name="Patwardhan R.P."/>
            <person name="Pitluck S."/>
            <person name="Pritham E.J."/>
            <person name="Rechtsteiner A."/>
            <person name="Rho M."/>
            <person name="Rogozin I.B."/>
            <person name="Sakarya O."/>
            <person name="Salamov A."/>
            <person name="Schaack S."/>
            <person name="Shapiro H."/>
            <person name="Shiga Y."/>
            <person name="Skalitzky C."/>
            <person name="Smith Z."/>
            <person name="Souvorov A."/>
            <person name="Sung W."/>
            <person name="Tang Z."/>
            <person name="Tsuchiya D."/>
            <person name="Tu H."/>
            <person name="Vos H."/>
            <person name="Wang M."/>
            <person name="Wolf Y.I."/>
            <person name="Yamagata H."/>
            <person name="Yamada T."/>
            <person name="Ye Y."/>
            <person name="Shaw J.R."/>
            <person name="Andrews J."/>
            <person name="Crease T.J."/>
            <person name="Tang H."/>
            <person name="Lucas S.M."/>
            <person name="Robertson H.M."/>
            <person name="Bork P."/>
            <person name="Koonin E.V."/>
            <person name="Zdobnov E.M."/>
            <person name="Grigoriev I.V."/>
            <person name="Lynch M."/>
            <person name="Boore J.L."/>
        </authorList>
    </citation>
    <scope>NUCLEOTIDE SEQUENCE [LARGE SCALE GENOMIC DNA]</scope>
</reference>
<dbReference type="HOGENOM" id="CLU_457311_0_0_1"/>
<dbReference type="EMBL" id="GL732602">
    <property type="protein sequence ID" value="EFX72180.1"/>
    <property type="molecule type" value="Genomic_DNA"/>
</dbReference>
<evidence type="ECO:0000256" key="1">
    <source>
        <dbReference type="SAM" id="Phobius"/>
    </source>
</evidence>
<keyword evidence="1" id="KW-1133">Transmembrane helix</keyword>
<keyword evidence="1" id="KW-0812">Transmembrane</keyword>
<sequence>MSLSSKFSVLLLMWGFLLIGIVEIESHTSNKQNGKYKSFVKNSNGLATRFSQAVVSQHEELIFSKFDTAAYIFSIQEYKPSMEILAVGLKYNNETAMLSVSVYVGIPEISSDISNNSTMSELESTSATTHSPSSETVEKFTNYEIYLSALSIDDSLEPPSSCLNFLFLQHSSQNVVVGCNGTAKVLPKYIDESPTTCVDVDTRNFTVVFNHVYSAYYCLLIQPQEPGKQVAEITFSHKPPGSYCVAVDPLDERCNGNTVWKVKGASCRRHTIKSVELQGPPMHLETGGINKPLVIVNKTPAMDVWVTFYVVCAFAFGLVLVSFLGILLGYRYRQRKHLQRRTHQFLVEWGTSTEVSPTQSSIADVISVKKMLDEKDSTTSDDLIPGTPASSETSSVGISVLLLYRRNDPQVSVRAADLRKRLQLDCGNQIKVYDYGDESQWEEMFTEGPSWLPNRIYGTSDDGWLNRVVVIHSPLHPDCREKRPESDRNHLESTSPLLGELTADQLEQHKNDPEFLYGMQLLQSCTREVNDNCENTDHAISLYRRVFNVRYTDIADCQSPETKNQNLAYPDLTIAPFTCYLLPGHYKQLLEHLTSTQ</sequence>
<evidence type="ECO:0000256" key="2">
    <source>
        <dbReference type="SAM" id="SignalP"/>
    </source>
</evidence>
<accession>E9H7V2</accession>
<dbReference type="Proteomes" id="UP000000305">
    <property type="component" value="Unassembled WGS sequence"/>
</dbReference>
<keyword evidence="2" id="KW-0732">Signal</keyword>
<protein>
    <recommendedName>
        <fullName evidence="5">SEFIR domain-containing protein</fullName>
    </recommendedName>
</protein>
<dbReference type="KEGG" id="dpx:DAPPUDRAFT_308560"/>
<dbReference type="InParanoid" id="E9H7V2"/>
<keyword evidence="1" id="KW-0472">Membrane</keyword>
<organism evidence="3 4">
    <name type="scientific">Daphnia pulex</name>
    <name type="common">Water flea</name>
    <dbReference type="NCBI Taxonomy" id="6669"/>
    <lineage>
        <taxon>Eukaryota</taxon>
        <taxon>Metazoa</taxon>
        <taxon>Ecdysozoa</taxon>
        <taxon>Arthropoda</taxon>
        <taxon>Crustacea</taxon>
        <taxon>Branchiopoda</taxon>
        <taxon>Diplostraca</taxon>
        <taxon>Cladocera</taxon>
        <taxon>Anomopoda</taxon>
        <taxon>Daphniidae</taxon>
        <taxon>Daphnia</taxon>
    </lineage>
</organism>
<evidence type="ECO:0000313" key="3">
    <source>
        <dbReference type="EMBL" id="EFX72180.1"/>
    </source>
</evidence>
<proteinExistence type="predicted"/>
<name>E9H7V2_DAPPU</name>
<evidence type="ECO:0000313" key="4">
    <source>
        <dbReference type="Proteomes" id="UP000000305"/>
    </source>
</evidence>
<keyword evidence="4" id="KW-1185">Reference proteome</keyword>
<dbReference type="AlphaFoldDB" id="E9H7V2"/>
<dbReference type="OrthoDB" id="6343489at2759"/>
<evidence type="ECO:0008006" key="5">
    <source>
        <dbReference type="Google" id="ProtNLM"/>
    </source>
</evidence>
<feature type="signal peptide" evidence="2">
    <location>
        <begin position="1"/>
        <end position="24"/>
    </location>
</feature>
<feature type="transmembrane region" description="Helical" evidence="1">
    <location>
        <begin position="304"/>
        <end position="330"/>
    </location>
</feature>